<dbReference type="PRINTS" id="PR00906">
    <property type="entry name" value="SECA"/>
</dbReference>
<keyword evidence="8 12" id="KW-0653">Protein transport</keyword>
<evidence type="ECO:0000256" key="4">
    <source>
        <dbReference type="ARBA" id="ARBA00022490"/>
    </source>
</evidence>
<dbReference type="Pfam" id="PF21090">
    <property type="entry name" value="P-loop_SecA"/>
    <property type="match status" value="2"/>
</dbReference>
<keyword evidence="18" id="KW-1185">Reference proteome</keyword>
<dbReference type="SMART" id="SM00958">
    <property type="entry name" value="SecA_PP_bind"/>
    <property type="match status" value="1"/>
</dbReference>
<feature type="domain" description="Helicase ATP-binding" evidence="14">
    <location>
        <begin position="115"/>
        <end position="292"/>
    </location>
</feature>
<feature type="domain" description="SecA family profile" evidence="16">
    <location>
        <begin position="29"/>
        <end position="617"/>
    </location>
</feature>
<organism evidence="17 18">
    <name type="scientific">Achromobacter spanius</name>
    <dbReference type="NCBI Taxonomy" id="217203"/>
    <lineage>
        <taxon>Bacteria</taxon>
        <taxon>Pseudomonadati</taxon>
        <taxon>Pseudomonadota</taxon>
        <taxon>Betaproteobacteria</taxon>
        <taxon>Burkholderiales</taxon>
        <taxon>Alcaligenaceae</taxon>
        <taxon>Achromobacter</taxon>
    </lineage>
</organism>
<dbReference type="PROSITE" id="PS51194">
    <property type="entry name" value="HELICASE_CTER"/>
    <property type="match status" value="1"/>
</dbReference>
<evidence type="ECO:0000256" key="13">
    <source>
        <dbReference type="SAM" id="MobiDB-lite"/>
    </source>
</evidence>
<feature type="domain" description="Helicase C-terminal" evidence="15">
    <location>
        <begin position="464"/>
        <end position="612"/>
    </location>
</feature>
<dbReference type="InterPro" id="IPR027417">
    <property type="entry name" value="P-loop_NTPase"/>
</dbReference>
<dbReference type="Gene3D" id="1.10.287.470">
    <property type="entry name" value="Helix hairpin bin"/>
    <property type="match status" value="1"/>
</dbReference>
<dbReference type="SMART" id="SM00957">
    <property type="entry name" value="SecA_DEAD"/>
    <property type="match status" value="1"/>
</dbReference>
<evidence type="ECO:0000256" key="2">
    <source>
        <dbReference type="ARBA" id="ARBA00022448"/>
    </source>
</evidence>
<keyword evidence="7 12" id="KW-0067">ATP-binding</keyword>
<evidence type="ECO:0000256" key="5">
    <source>
        <dbReference type="ARBA" id="ARBA00022519"/>
    </source>
</evidence>
<dbReference type="Gene3D" id="3.40.50.300">
    <property type="entry name" value="P-loop containing nucleotide triphosphate hydrolases"/>
    <property type="match status" value="2"/>
</dbReference>
<dbReference type="PROSITE" id="PS51192">
    <property type="entry name" value="HELICASE_ATP_BIND_1"/>
    <property type="match status" value="1"/>
</dbReference>
<evidence type="ECO:0000259" key="14">
    <source>
        <dbReference type="PROSITE" id="PS51192"/>
    </source>
</evidence>
<dbReference type="CDD" id="cd18803">
    <property type="entry name" value="SF2_C_secA"/>
    <property type="match status" value="1"/>
</dbReference>
<name>A0ABY8GXX8_9BURK</name>
<dbReference type="InterPro" id="IPR001650">
    <property type="entry name" value="Helicase_C-like"/>
</dbReference>
<dbReference type="SUPFAM" id="SSF52540">
    <property type="entry name" value="P-loop containing nucleoside triphosphate hydrolases"/>
    <property type="match status" value="2"/>
</dbReference>
<dbReference type="Pfam" id="PF25973">
    <property type="entry name" value="BSH_CzcB"/>
    <property type="match status" value="1"/>
</dbReference>
<evidence type="ECO:0000259" key="16">
    <source>
        <dbReference type="PROSITE" id="PS51196"/>
    </source>
</evidence>
<reference evidence="17 18" key="1">
    <citation type="submission" date="2023-03" db="EMBL/GenBank/DDBJ databases">
        <title>Achromobacter spanius LIG8.</title>
        <authorList>
            <person name="Shrestha S."/>
        </authorList>
    </citation>
    <scope>NUCLEOTIDE SEQUENCE [LARGE SCALE GENOMIC DNA]</scope>
    <source>
        <strain evidence="17 18">LIG8</strain>
    </source>
</reference>
<dbReference type="SUPFAM" id="SSF111369">
    <property type="entry name" value="HlyD-like secretion proteins"/>
    <property type="match status" value="1"/>
</dbReference>
<dbReference type="RefSeq" id="WP_278072166.1">
    <property type="nucleotide sequence ID" value="NZ_CP121261.1"/>
</dbReference>
<dbReference type="SMART" id="SM00490">
    <property type="entry name" value="HELICc"/>
    <property type="match status" value="1"/>
</dbReference>
<dbReference type="InterPro" id="IPR014001">
    <property type="entry name" value="Helicase_ATP-bd"/>
</dbReference>
<dbReference type="PANTHER" id="PTHR30612">
    <property type="entry name" value="SECA INNER MEMBRANE COMPONENT OF SEC PROTEIN SECRETION SYSTEM"/>
    <property type="match status" value="1"/>
</dbReference>
<keyword evidence="6 12" id="KW-0547">Nucleotide-binding</keyword>
<evidence type="ECO:0000256" key="7">
    <source>
        <dbReference type="ARBA" id="ARBA00022840"/>
    </source>
</evidence>
<keyword evidence="2 12" id="KW-0813">Transport</keyword>
<comment type="similarity">
    <text evidence="1">Belongs to the membrane fusion protein (MFP) (TC 8.A.1) family.</text>
</comment>
<dbReference type="Pfam" id="PF07517">
    <property type="entry name" value="SecA_DEAD"/>
    <property type="match status" value="1"/>
</dbReference>
<dbReference type="InterPro" id="IPR000185">
    <property type="entry name" value="SecA"/>
</dbReference>
<evidence type="ECO:0000256" key="9">
    <source>
        <dbReference type="ARBA" id="ARBA00022967"/>
    </source>
</evidence>
<evidence type="ECO:0000313" key="18">
    <source>
        <dbReference type="Proteomes" id="UP001214170"/>
    </source>
</evidence>
<feature type="binding site" evidence="12">
    <location>
        <position position="539"/>
    </location>
    <ligand>
        <name>ATP</name>
        <dbReference type="ChEBI" id="CHEBI:30616"/>
    </ligand>
</feature>
<dbReference type="InterPro" id="IPR044722">
    <property type="entry name" value="SecA_SF2_C"/>
</dbReference>
<keyword evidence="3 12" id="KW-1003">Cell membrane</keyword>
<proteinExistence type="inferred from homology"/>
<dbReference type="PROSITE" id="PS01312">
    <property type="entry name" value="SECA"/>
    <property type="match status" value="1"/>
</dbReference>
<keyword evidence="5" id="KW-0997">Cell inner membrane</keyword>
<evidence type="ECO:0000256" key="1">
    <source>
        <dbReference type="ARBA" id="ARBA00009477"/>
    </source>
</evidence>
<feature type="binding site" evidence="12">
    <location>
        <position position="113"/>
    </location>
    <ligand>
        <name>ATP</name>
        <dbReference type="ChEBI" id="CHEBI:30616"/>
    </ligand>
</feature>
<dbReference type="EC" id="7.4.2.8" evidence="12"/>
<protein>
    <recommendedName>
        <fullName evidence="12">Protein translocase subunit SecA</fullName>
        <ecNumber evidence="12">7.4.2.8</ecNumber>
    </recommendedName>
</protein>
<dbReference type="InterPro" id="IPR006143">
    <property type="entry name" value="RND_pump_MFP"/>
</dbReference>
<dbReference type="EMBL" id="CP121261">
    <property type="protein sequence ID" value="WFP09719.1"/>
    <property type="molecule type" value="Genomic_DNA"/>
</dbReference>
<keyword evidence="9 12" id="KW-1278">Translocase</keyword>
<evidence type="ECO:0000313" key="17">
    <source>
        <dbReference type="EMBL" id="WFP09719.1"/>
    </source>
</evidence>
<comment type="function">
    <text evidence="12">Part of the Sec protein translocase complex. Interacts with the SecYEG preprotein conducting channel. Has a central role in coupling the hydrolysis of ATP to the transfer of proteins into and across the cell membrane, serving both as a receptor for the preprotein-SecB complex and as an ATP-driven molecular motor driving the stepwise translocation of polypeptide chains across the membrane.</text>
</comment>
<dbReference type="InterPro" id="IPR011130">
    <property type="entry name" value="SecA_preprotein_X-link_dom"/>
</dbReference>
<feature type="binding site" evidence="12">
    <location>
        <begin position="131"/>
        <end position="135"/>
    </location>
    <ligand>
        <name>ATP</name>
        <dbReference type="ChEBI" id="CHEBI:30616"/>
    </ligand>
</feature>
<evidence type="ECO:0000256" key="12">
    <source>
        <dbReference type="HAMAP-Rule" id="MF_01382"/>
    </source>
</evidence>
<evidence type="ECO:0000256" key="10">
    <source>
        <dbReference type="ARBA" id="ARBA00023010"/>
    </source>
</evidence>
<dbReference type="InterPro" id="IPR014018">
    <property type="entry name" value="SecA_motor_DEAD"/>
</dbReference>
<comment type="subcellular location">
    <subcellularLocation>
        <location evidence="12">Cell membrane</location>
        <topology evidence="12">Peripheral membrane protein</topology>
        <orientation evidence="12">Cytoplasmic side</orientation>
    </subcellularLocation>
    <subcellularLocation>
        <location evidence="12">Cytoplasm</location>
    </subcellularLocation>
    <text evidence="12">Distribution is 50-50.</text>
</comment>
<keyword evidence="11 12" id="KW-0472">Membrane</keyword>
<evidence type="ECO:0000256" key="8">
    <source>
        <dbReference type="ARBA" id="ARBA00022927"/>
    </source>
</evidence>
<evidence type="ECO:0000256" key="11">
    <source>
        <dbReference type="ARBA" id="ARBA00023136"/>
    </source>
</evidence>
<dbReference type="Gene3D" id="2.40.50.100">
    <property type="match status" value="1"/>
</dbReference>
<keyword evidence="10 12" id="KW-0811">Translocation</keyword>
<dbReference type="InterPro" id="IPR011115">
    <property type="entry name" value="SecA_DEAD"/>
</dbReference>
<keyword evidence="4 12" id="KW-0963">Cytoplasm</keyword>
<dbReference type="Gene3D" id="2.40.30.170">
    <property type="match status" value="1"/>
</dbReference>
<dbReference type="SUPFAM" id="SSF81767">
    <property type="entry name" value="Pre-protein crosslinking domain of SecA"/>
    <property type="match status" value="1"/>
</dbReference>
<dbReference type="NCBIfam" id="TIGR01730">
    <property type="entry name" value="RND_mfp"/>
    <property type="match status" value="1"/>
</dbReference>
<dbReference type="HAMAP" id="MF_01382">
    <property type="entry name" value="SecA"/>
    <property type="match status" value="1"/>
</dbReference>
<dbReference type="PANTHER" id="PTHR30612:SF0">
    <property type="entry name" value="CHLOROPLAST PROTEIN-TRANSPORTING ATPASE"/>
    <property type="match status" value="1"/>
</dbReference>
<comment type="catalytic activity">
    <reaction evidence="12">
        <text>ATP + H2O + cellular proteinSide 1 = ADP + phosphate + cellular proteinSide 2.</text>
        <dbReference type="EC" id="7.4.2.8"/>
    </reaction>
</comment>
<feature type="region of interest" description="Disordered" evidence="13">
    <location>
        <begin position="1"/>
        <end position="21"/>
    </location>
</feature>
<dbReference type="InterPro" id="IPR036670">
    <property type="entry name" value="SecA_X-link_sf"/>
</dbReference>
<accession>A0ABY8GXX8</accession>
<dbReference type="CDD" id="cd17928">
    <property type="entry name" value="DEXDc_SecA"/>
    <property type="match status" value="1"/>
</dbReference>
<dbReference type="Proteomes" id="UP001214170">
    <property type="component" value="Chromosome"/>
</dbReference>
<dbReference type="InterPro" id="IPR058647">
    <property type="entry name" value="BSH_CzcB-like"/>
</dbReference>
<evidence type="ECO:0000256" key="3">
    <source>
        <dbReference type="ARBA" id="ARBA00022475"/>
    </source>
</evidence>
<dbReference type="InterPro" id="IPR020937">
    <property type="entry name" value="SecA_CS"/>
</dbReference>
<evidence type="ECO:0000259" key="15">
    <source>
        <dbReference type="PROSITE" id="PS51194"/>
    </source>
</evidence>
<comment type="similarity">
    <text evidence="12">Belongs to the SecA family.</text>
</comment>
<evidence type="ECO:0000256" key="6">
    <source>
        <dbReference type="ARBA" id="ARBA00022741"/>
    </source>
</evidence>
<dbReference type="PROSITE" id="PS51196">
    <property type="entry name" value="SECA_MOTOR_DEAD"/>
    <property type="match status" value="1"/>
</dbReference>
<dbReference type="Gene3D" id="3.90.1440.10">
    <property type="entry name" value="SecA, preprotein cross-linking domain"/>
    <property type="match status" value="1"/>
</dbReference>
<sequence length="925" mass="101733">MHAFATLNPDPLYPEKESERHPNKLEAWGTAALRWLGRKRRQPLSRTRRIVARVHRETKALGDIDLAGVRQRADEIAYDLRCNGITPASAARAFALIRQAGRLTVGKAHFDVQLMGGWAMLQGMVAEMNTGEGKTLTATLPAATVAMAGLPVHVITTNDYLVERDAQIMGPIYEALGLSVAWVSMEMDIPTRRKAYQANVVYCSNKTLVFDYLRDLIVLDGGKDEDALRLERLRGEQGRLSQLYLRGLCFAIVDEADSVLVDEARTPLIISGVQEDDSTDVTRQAMDLAGAMDPAHYRLLRGERRVTLTELGREHLRAECANLPAPWSIPFRREELVLSALTVLHMYRLDEQYIIRDEKIMVVDEFTGRVMPDRSWGQGLHQMLEHKEGLALSEPRSTLKSISYQRFFKHYLLLSGMTGTAAEIRAELGRVYDLPVVRIPTHRRSRRRHAPDAVYATLNEKWAAVLDRTRVLHAQGVPVLIGTRSVAASEQVAQVLLQAGLPAVVLNAKQDADEADMIAQAGQIGSIMIATNMAGRGTDIPLSDAAREAGGLHVILTERHESARIDRQLEGRCGRQGDPGHVEAILSWEDAVLDSVAGKAWAKPAQLLRSMGGHGLAARWLRYAQARTEKKLARERRHMVAADEELENSLSFSGQGIDLQKSMTHRLRFFCFGLFSGLIASAAAQGLPPDARLPVLTEPALSSQGDTLQTPMACLIEPFQVSELGSASAGVLSKVLVQRGDVVKKGQVVAELNTSVDEATLGLRRAEAAYLGRVVDRNADLFKRKLLPAGDYDEMTSRSRQAQLQVALQQAILAERSIKSPFDGVVAERYAGPGDRVNDNKIVKLAQINPLLVKVVVPEGLYGQIQADAAAQVTVNTAISDKPLQGKVWRIDRVMDAASGTFTVLLRVPNEGNAIPSGIRCSVKF</sequence>
<comment type="subunit">
    <text evidence="12">Monomer and homodimer. Part of the essential Sec protein translocation apparatus which comprises SecA, SecYEG and auxiliary proteins SecDF-YajC and YidC.</text>
</comment>
<gene>
    <name evidence="12" type="primary">secA</name>
    <name evidence="17" type="ORF">P8T11_07535</name>
</gene>
<dbReference type="Pfam" id="PF01043">
    <property type="entry name" value="SecA_PP_bind"/>
    <property type="match status" value="1"/>
</dbReference>